<comment type="caution">
    <text evidence="1">The sequence shown here is derived from an EMBL/GenBank/DDBJ whole genome shotgun (WGS) entry which is preliminary data.</text>
</comment>
<organism evidence="1 2">
    <name type="scientific">Catharanthus roseus</name>
    <name type="common">Madagascar periwinkle</name>
    <name type="synonym">Vinca rosea</name>
    <dbReference type="NCBI Taxonomy" id="4058"/>
    <lineage>
        <taxon>Eukaryota</taxon>
        <taxon>Viridiplantae</taxon>
        <taxon>Streptophyta</taxon>
        <taxon>Embryophyta</taxon>
        <taxon>Tracheophyta</taxon>
        <taxon>Spermatophyta</taxon>
        <taxon>Magnoliopsida</taxon>
        <taxon>eudicotyledons</taxon>
        <taxon>Gunneridae</taxon>
        <taxon>Pentapetalae</taxon>
        <taxon>asterids</taxon>
        <taxon>lamiids</taxon>
        <taxon>Gentianales</taxon>
        <taxon>Apocynaceae</taxon>
        <taxon>Rauvolfioideae</taxon>
        <taxon>Vinceae</taxon>
        <taxon>Catharanthinae</taxon>
        <taxon>Catharanthus</taxon>
    </lineage>
</organism>
<name>A0ACC0BYY1_CATRO</name>
<protein>
    <submittedName>
        <fullName evidence="1">Uncharacterized protein</fullName>
    </submittedName>
</protein>
<sequence length="132" mass="15418">MKMNENRQKQSKNEKNRADSINEADLPPKVGQPTVGGSSTIRERKQQLGVVSRQLRIDIEFLFLDSINPRSSSFRSWSFEVLVSQGLDPYRFSIGVLKLENPQWRFFIKGGDLRKVWNPIYNQKRIYIKIMS</sequence>
<accession>A0ACC0BYY1</accession>
<evidence type="ECO:0000313" key="2">
    <source>
        <dbReference type="Proteomes" id="UP001060085"/>
    </source>
</evidence>
<reference evidence="2" key="1">
    <citation type="journal article" date="2023" name="Nat. Plants">
        <title>Single-cell RNA sequencing provides a high-resolution roadmap for understanding the multicellular compartmentation of specialized metabolism.</title>
        <authorList>
            <person name="Sun S."/>
            <person name="Shen X."/>
            <person name="Li Y."/>
            <person name="Li Y."/>
            <person name="Wang S."/>
            <person name="Li R."/>
            <person name="Zhang H."/>
            <person name="Shen G."/>
            <person name="Guo B."/>
            <person name="Wei J."/>
            <person name="Xu J."/>
            <person name="St-Pierre B."/>
            <person name="Chen S."/>
            <person name="Sun C."/>
        </authorList>
    </citation>
    <scope>NUCLEOTIDE SEQUENCE [LARGE SCALE GENOMIC DNA]</scope>
</reference>
<proteinExistence type="predicted"/>
<evidence type="ECO:0000313" key="1">
    <source>
        <dbReference type="EMBL" id="KAI5677756.1"/>
    </source>
</evidence>
<gene>
    <name evidence="1" type="ORF">M9H77_08706</name>
</gene>
<dbReference type="Proteomes" id="UP001060085">
    <property type="component" value="Linkage Group LG02"/>
</dbReference>
<dbReference type="EMBL" id="CM044702">
    <property type="protein sequence ID" value="KAI5677756.1"/>
    <property type="molecule type" value="Genomic_DNA"/>
</dbReference>
<keyword evidence="2" id="KW-1185">Reference proteome</keyword>